<protein>
    <submittedName>
        <fullName evidence="2">Uncharacterized protein</fullName>
    </submittedName>
</protein>
<feature type="transmembrane region" description="Helical" evidence="1">
    <location>
        <begin position="364"/>
        <end position="383"/>
    </location>
</feature>
<evidence type="ECO:0000313" key="3">
    <source>
        <dbReference type="Proteomes" id="UP000034696"/>
    </source>
</evidence>
<comment type="caution">
    <text evidence="2">The sequence shown here is derived from an EMBL/GenBank/DDBJ whole genome shotgun (WGS) entry which is preliminary data.</text>
</comment>
<sequence length="449" mass="48778">MHKLTHKLKELGGRRIAFSLVVLAYLGFLGFINVMMLLPGNWMSAMGHFSFINTGDTHNLIHELVFALIVGTAAVGLFSQLWKPKENFAGQLIAMIAWVTMIFTAAITNNWVPQPLFIIFGGLTLIATILHPAGLGLFNWIRIAKVNKILLTLVVIAAVPLFMFAATNINLQTGGEGITFGIDIDHQGPAMHGGSSSADNIEMVKQQYGGYTVAQAEREGYILDTFCLNAESFGKPAELGAMGYHATNEALLAGPIDAKRPQAFMFDAEGRVLGVEYEIMAEMVSEPPQLFGQTFTKLPPHPGVAHEHYALHVWFIDNPSGQFTDFNPDVSCPPDSTPSMDSGGMTMDNAAGHDDQEHIDAGHYRNMAALGFIIILLGLLASFKPQGWRVAAWIAGFLPIFLGLASVVLPDAESSLGLGWSFAAVVWGIVFFAAAEFTRRKGLNETQEL</sequence>
<dbReference type="EMBL" id="LCKT01000029">
    <property type="protein sequence ID" value="KKU04010.1"/>
    <property type="molecule type" value="Genomic_DNA"/>
</dbReference>
<reference evidence="2 3" key="1">
    <citation type="journal article" date="2015" name="Nature">
        <title>rRNA introns, odd ribosomes, and small enigmatic genomes across a large radiation of phyla.</title>
        <authorList>
            <person name="Brown C.T."/>
            <person name="Hug L.A."/>
            <person name="Thomas B.C."/>
            <person name="Sharon I."/>
            <person name="Castelle C.J."/>
            <person name="Singh A."/>
            <person name="Wilkins M.J."/>
            <person name="Williams K.H."/>
            <person name="Banfield J.F."/>
        </authorList>
    </citation>
    <scope>NUCLEOTIDE SEQUENCE [LARGE SCALE GENOMIC DNA]</scope>
</reference>
<accession>A0A0G1Q5V1</accession>
<keyword evidence="1" id="KW-0812">Transmembrane</keyword>
<feature type="transmembrane region" description="Helical" evidence="1">
    <location>
        <begin position="390"/>
        <end position="409"/>
    </location>
</feature>
<name>A0A0G1Q5V1_9BACT</name>
<keyword evidence="1" id="KW-0472">Membrane</keyword>
<feature type="transmembrane region" description="Helical" evidence="1">
    <location>
        <begin position="150"/>
        <end position="169"/>
    </location>
</feature>
<feature type="transmembrane region" description="Helical" evidence="1">
    <location>
        <begin position="117"/>
        <end position="138"/>
    </location>
</feature>
<feature type="transmembrane region" description="Helical" evidence="1">
    <location>
        <begin position="16"/>
        <end position="40"/>
    </location>
</feature>
<evidence type="ECO:0000313" key="2">
    <source>
        <dbReference type="EMBL" id="KKU04010.1"/>
    </source>
</evidence>
<dbReference type="AlphaFoldDB" id="A0A0G1Q5V1"/>
<gene>
    <name evidence="2" type="ORF">UX06_C0029G0011</name>
</gene>
<keyword evidence="1" id="KW-1133">Transmembrane helix</keyword>
<dbReference type="Proteomes" id="UP000034696">
    <property type="component" value="Unassembled WGS sequence"/>
</dbReference>
<proteinExistence type="predicted"/>
<organism evidence="2 3">
    <name type="scientific">Candidatus Giovannonibacteria bacterium GW2011_GWA2_45_21</name>
    <dbReference type="NCBI Taxonomy" id="1618649"/>
    <lineage>
        <taxon>Bacteria</taxon>
        <taxon>Candidatus Giovannoniibacteriota</taxon>
    </lineage>
</organism>
<feature type="transmembrane region" description="Helical" evidence="1">
    <location>
        <begin position="415"/>
        <end position="435"/>
    </location>
</feature>
<feature type="transmembrane region" description="Helical" evidence="1">
    <location>
        <begin position="92"/>
        <end position="111"/>
    </location>
</feature>
<evidence type="ECO:0000256" key="1">
    <source>
        <dbReference type="SAM" id="Phobius"/>
    </source>
</evidence>
<feature type="transmembrane region" description="Helical" evidence="1">
    <location>
        <begin position="60"/>
        <end position="80"/>
    </location>
</feature>